<evidence type="ECO:0000313" key="1">
    <source>
        <dbReference type="EMBL" id="KAK7109413.1"/>
    </source>
</evidence>
<organism evidence="1 2">
    <name type="scientific">Littorina saxatilis</name>
    <dbReference type="NCBI Taxonomy" id="31220"/>
    <lineage>
        <taxon>Eukaryota</taxon>
        <taxon>Metazoa</taxon>
        <taxon>Spiralia</taxon>
        <taxon>Lophotrochozoa</taxon>
        <taxon>Mollusca</taxon>
        <taxon>Gastropoda</taxon>
        <taxon>Caenogastropoda</taxon>
        <taxon>Littorinimorpha</taxon>
        <taxon>Littorinoidea</taxon>
        <taxon>Littorinidae</taxon>
        <taxon>Littorina</taxon>
    </lineage>
</organism>
<accession>A0AAN9GHT2</accession>
<dbReference type="EMBL" id="JBAMIC010000003">
    <property type="protein sequence ID" value="KAK7109413.1"/>
    <property type="molecule type" value="Genomic_DNA"/>
</dbReference>
<proteinExistence type="predicted"/>
<reference evidence="1 2" key="1">
    <citation type="submission" date="2024-02" db="EMBL/GenBank/DDBJ databases">
        <title>Chromosome-scale genome assembly of the rough periwinkle Littorina saxatilis.</title>
        <authorList>
            <person name="De Jode A."/>
            <person name="Faria R."/>
            <person name="Formenti G."/>
            <person name="Sims Y."/>
            <person name="Smith T.P."/>
            <person name="Tracey A."/>
            <person name="Wood J.M.D."/>
            <person name="Zagrodzka Z.B."/>
            <person name="Johannesson K."/>
            <person name="Butlin R.K."/>
            <person name="Leder E.H."/>
        </authorList>
    </citation>
    <scope>NUCLEOTIDE SEQUENCE [LARGE SCALE GENOMIC DNA]</scope>
    <source>
        <strain evidence="1">Snail1</strain>
        <tissue evidence="1">Muscle</tissue>
    </source>
</reference>
<sequence length="119" mass="13360">MSVVGLPTAVKVVLEALLTENQLTSWKVSAEGSKTVVVLRLTSPETAAITTPTTQPSTEVRYRRKPPSQITGGRYRPLDYYYHRKTTRYVTHLRVFCVLGVASWGKILFKTVCLFLQSV</sequence>
<protein>
    <submittedName>
        <fullName evidence="1">Uncharacterized protein</fullName>
    </submittedName>
</protein>
<keyword evidence="2" id="KW-1185">Reference proteome</keyword>
<gene>
    <name evidence="1" type="ORF">V1264_013460</name>
</gene>
<evidence type="ECO:0000313" key="2">
    <source>
        <dbReference type="Proteomes" id="UP001374579"/>
    </source>
</evidence>
<comment type="caution">
    <text evidence="1">The sequence shown here is derived from an EMBL/GenBank/DDBJ whole genome shotgun (WGS) entry which is preliminary data.</text>
</comment>
<dbReference type="Proteomes" id="UP001374579">
    <property type="component" value="Unassembled WGS sequence"/>
</dbReference>
<name>A0AAN9GHT2_9CAEN</name>
<dbReference type="AlphaFoldDB" id="A0AAN9GHT2"/>